<feature type="transmembrane region" description="Helical" evidence="1">
    <location>
        <begin position="1104"/>
        <end position="1123"/>
    </location>
</feature>
<feature type="transmembrane region" description="Helical" evidence="1">
    <location>
        <begin position="100"/>
        <end position="118"/>
    </location>
</feature>
<feature type="transmembrane region" description="Helical" evidence="1">
    <location>
        <begin position="209"/>
        <end position="226"/>
    </location>
</feature>
<feature type="transmembrane region" description="Helical" evidence="1">
    <location>
        <begin position="293"/>
        <end position="316"/>
    </location>
</feature>
<feature type="transmembrane region" description="Helical" evidence="1">
    <location>
        <begin position="61"/>
        <end position="80"/>
    </location>
</feature>
<feature type="transmembrane region" description="Helical" evidence="1">
    <location>
        <begin position="667"/>
        <end position="688"/>
    </location>
</feature>
<feature type="transmembrane region" description="Helical" evidence="1">
    <location>
        <begin position="590"/>
        <end position="608"/>
    </location>
</feature>
<keyword evidence="1" id="KW-0472">Membrane</keyword>
<dbReference type="Proteomes" id="UP001596380">
    <property type="component" value="Unassembled WGS sequence"/>
</dbReference>
<feature type="transmembrane region" description="Helical" evidence="1">
    <location>
        <begin position="367"/>
        <end position="387"/>
    </location>
</feature>
<evidence type="ECO:0000313" key="2">
    <source>
        <dbReference type="EMBL" id="MFC6887209.1"/>
    </source>
</evidence>
<feature type="transmembrane region" description="Helical" evidence="1">
    <location>
        <begin position="720"/>
        <end position="738"/>
    </location>
</feature>
<feature type="transmembrane region" description="Helical" evidence="1">
    <location>
        <begin position="471"/>
        <end position="491"/>
    </location>
</feature>
<keyword evidence="1" id="KW-1133">Transmembrane helix</keyword>
<feature type="transmembrane region" description="Helical" evidence="1">
    <location>
        <begin position="555"/>
        <end position="578"/>
    </location>
</feature>
<feature type="transmembrane region" description="Helical" evidence="1">
    <location>
        <begin position="1051"/>
        <end position="1069"/>
    </location>
</feature>
<dbReference type="RefSeq" id="WP_378064194.1">
    <property type="nucleotide sequence ID" value="NZ_JBHSXS010000074.1"/>
</dbReference>
<dbReference type="NCBIfam" id="NF047321">
    <property type="entry name" value="SCO7613_CTERM"/>
    <property type="match status" value="1"/>
</dbReference>
<reference evidence="3" key="1">
    <citation type="journal article" date="2019" name="Int. J. Syst. Evol. Microbiol.">
        <title>The Global Catalogue of Microorganisms (GCM) 10K type strain sequencing project: providing services to taxonomists for standard genome sequencing and annotation.</title>
        <authorList>
            <consortium name="The Broad Institute Genomics Platform"/>
            <consortium name="The Broad Institute Genome Sequencing Center for Infectious Disease"/>
            <person name="Wu L."/>
            <person name="Ma J."/>
        </authorList>
    </citation>
    <scope>NUCLEOTIDE SEQUENCE [LARGE SCALE GENOMIC DNA]</scope>
    <source>
        <strain evidence="3">JCM 3369</strain>
    </source>
</reference>
<feature type="transmembrane region" description="Helical" evidence="1">
    <location>
        <begin position="181"/>
        <end position="203"/>
    </location>
</feature>
<feature type="transmembrane region" description="Helical" evidence="1">
    <location>
        <begin position="870"/>
        <end position="888"/>
    </location>
</feature>
<feature type="transmembrane region" description="Helical" evidence="1">
    <location>
        <begin position="1135"/>
        <end position="1154"/>
    </location>
</feature>
<accession>A0ABW2CZD8</accession>
<feature type="transmembrane region" description="Helical" evidence="1">
    <location>
        <begin position="1076"/>
        <end position="1098"/>
    </location>
</feature>
<feature type="transmembrane region" description="Helical" evidence="1">
    <location>
        <begin position="900"/>
        <end position="927"/>
    </location>
</feature>
<dbReference type="InterPro" id="IPR058062">
    <property type="entry name" value="SCO7613_C"/>
</dbReference>
<feature type="transmembrane region" description="Helical" evidence="1">
    <location>
        <begin position="444"/>
        <end position="464"/>
    </location>
</feature>
<feature type="transmembrane region" description="Helical" evidence="1">
    <location>
        <begin position="419"/>
        <end position="438"/>
    </location>
</feature>
<comment type="caution">
    <text evidence="2">The sequence shown here is derived from an EMBL/GenBank/DDBJ whole genome shotgun (WGS) entry which is preliminary data.</text>
</comment>
<keyword evidence="3" id="KW-1185">Reference proteome</keyword>
<organism evidence="2 3">
    <name type="scientific">Actinomadura yumaensis</name>
    <dbReference type="NCBI Taxonomy" id="111807"/>
    <lineage>
        <taxon>Bacteria</taxon>
        <taxon>Bacillati</taxon>
        <taxon>Actinomycetota</taxon>
        <taxon>Actinomycetes</taxon>
        <taxon>Streptosporangiales</taxon>
        <taxon>Thermomonosporaceae</taxon>
        <taxon>Actinomadura</taxon>
    </lineage>
</organism>
<feature type="transmembrane region" description="Helical" evidence="1">
    <location>
        <begin position="819"/>
        <end position="839"/>
    </location>
</feature>
<feature type="transmembrane region" description="Helical" evidence="1">
    <location>
        <begin position="745"/>
        <end position="762"/>
    </location>
</feature>
<feature type="transmembrane region" description="Helical" evidence="1">
    <location>
        <begin position="1263"/>
        <end position="1281"/>
    </location>
</feature>
<keyword evidence="1" id="KW-0812">Transmembrane</keyword>
<feature type="transmembrane region" description="Helical" evidence="1">
    <location>
        <begin position="1314"/>
        <end position="1334"/>
    </location>
</feature>
<evidence type="ECO:0000256" key="1">
    <source>
        <dbReference type="SAM" id="Phobius"/>
    </source>
</evidence>
<sequence length="1352" mass="130912">MQNLLLLLGGLLLGIAAVVFTVVSWGHLGVRAAVLVTVTALALAAPWPLARRRLSSTAETVAFIGLVLVPLSGLAVANAVIGHSSDPGGLNESGSGGAGLWPVVAGTAALAALWAGYARAAPLRLPGPTALAIAHVPLPLAAYEAGPTPAGAALALLLTAALDLAVRWFARERAGSLERAVAEVAGLFAGLVGAAVALAASFAADGPAAGLRASGVLALAVALAWVCAGSGDGQEVRAAFSAGAGTPAAAATAAPAAKALPVRWAPAVYAVAACAVLASAARLPERTRPGVAGAGAVALGLAAVAVAPDVVAALVGPLGAFGGMWSGHAPVWTGRPAAPAAAAVAAVAAGGLAFRREVRARPGAARDGCRIAAVLCAASAVVAVPGAAGLPRAADAALLLGAGAVLLGAGAYGRTVPFAPVAAGSGAAVAVLASAWSVAGAAPVWAPAAAGAAVVLLLGCAAAARTEAVQVGAGAGTVLAGGGLVAVLWAVNGWSQPSLPFALLAVPLVALLPCARAPDGLARAVSRSRRDVRTVVLGAALAVLPGTALRDRRPAQSLAVGLAASGVTLAAVATAASAGVAPGGRPRQDVLALTLALGALLAAAGAWSRRGSAQSAVPAYVLAGLAPLPVHDSFVPSLFGPFAWLGKAWTADGPGTARGLLSPGEAWTARPVLMPVLALAALAAVLAATAHQGRWAGAGVVRVAGPVALAPLPLAADLPYWAALAFLVGLTAGLALWAALSRTTAGATALWTAALAASWSLADRTATLSVLAALALAGLACAVRGGDSRVSSVASAVTALAVGAEGAAVALAGDLPARSAAFVVLGVAVLIVRAAALPLDRPHAAHALRLAGAALWAVSVAMASGDPLRAALVLAAGGLTAVLAAGRLRGAARDLALGGGWPAAAVALVPPLALLAAVMADVCHWPAHPWSGGYGTVRDTLPAVPDVLLPPAAAAAGALGAAIATASARLLLGPAAAHRAATITVPPALLCVLAVADPPYAAALGVAFALAVALAVATAAAPRGPDTVSGAAALAVASTAVAWSLTARLPTLAVVAGTCAVAAGCALAARRTAVRAAADATAILAAGGLTAAASLAAGGTPPPAAFPVLASSVPAAVLAARLARRAQPDGTTVAVEALAVEAAGYAVTACGVGLAFADLAYASAALTGAGALALAVAARADRRRAAWAGAAALHLALWIRLGLSGVDAPEAYTLPVTVIGVAAGHRLLRRRGGAFSSWPLYGPALALTLLPSLAVAWTDPGLVRPLLLASAAFAVTLAGALGRLQAPLLIGGGVLVLNAAHELFPALADLVGDGPRWLPIAVTGAALLFAGATYEHRLRDLRRLRASLTAMR</sequence>
<feature type="transmembrane region" description="Helical" evidence="1">
    <location>
        <begin position="263"/>
        <end position="281"/>
    </location>
</feature>
<feature type="transmembrane region" description="Helical" evidence="1">
    <location>
        <begin position="238"/>
        <end position="257"/>
    </location>
</feature>
<feature type="transmembrane region" description="Helical" evidence="1">
    <location>
        <begin position="497"/>
        <end position="518"/>
    </location>
</feature>
<feature type="transmembrane region" description="Helical" evidence="1">
    <location>
        <begin position="1160"/>
        <end position="1178"/>
    </location>
</feature>
<dbReference type="EMBL" id="JBHSXS010000074">
    <property type="protein sequence ID" value="MFC6887209.1"/>
    <property type="molecule type" value="Genomic_DNA"/>
</dbReference>
<feature type="transmembrane region" description="Helical" evidence="1">
    <location>
        <begin position="30"/>
        <end position="49"/>
    </location>
</feature>
<feature type="transmembrane region" description="Helical" evidence="1">
    <location>
        <begin position="768"/>
        <end position="786"/>
    </location>
</feature>
<feature type="transmembrane region" description="Helical" evidence="1">
    <location>
        <begin position="793"/>
        <end position="813"/>
    </location>
</feature>
<feature type="transmembrane region" description="Helical" evidence="1">
    <location>
        <begin position="1002"/>
        <end position="1021"/>
    </location>
</feature>
<proteinExistence type="predicted"/>
<feature type="transmembrane region" description="Helical" evidence="1">
    <location>
        <begin position="846"/>
        <end position="864"/>
    </location>
</feature>
<feature type="transmembrane region" description="Helical" evidence="1">
    <location>
        <begin position="336"/>
        <end position="355"/>
    </location>
</feature>
<feature type="transmembrane region" description="Helical" evidence="1">
    <location>
        <begin position="393"/>
        <end position="412"/>
    </location>
</feature>
<feature type="transmembrane region" description="Helical" evidence="1">
    <location>
        <begin position="149"/>
        <end position="169"/>
    </location>
</feature>
<feature type="transmembrane region" description="Helical" evidence="1">
    <location>
        <begin position="1288"/>
        <end position="1308"/>
    </location>
</feature>
<gene>
    <name evidence="2" type="ORF">ACFQKB_46125</name>
</gene>
<feature type="transmembrane region" description="Helical" evidence="1">
    <location>
        <begin position="947"/>
        <end position="968"/>
    </location>
</feature>
<name>A0ABW2CZD8_9ACTN</name>
<feature type="transmembrane region" description="Helical" evidence="1">
    <location>
        <begin position="1240"/>
        <end position="1257"/>
    </location>
</feature>
<evidence type="ECO:0000313" key="3">
    <source>
        <dbReference type="Proteomes" id="UP001596380"/>
    </source>
</evidence>
<protein>
    <submittedName>
        <fullName evidence="2">SCO7613 C-terminal domain-containing membrane protein</fullName>
    </submittedName>
</protein>